<gene>
    <name evidence="1" type="ORF">GMD11_11475</name>
    <name evidence="2" type="ORF">GMD18_11460</name>
</gene>
<name>A0A7X2XHM6_9FIRM</name>
<keyword evidence="3" id="KW-1185">Reference proteome</keyword>
<evidence type="ECO:0000313" key="1">
    <source>
        <dbReference type="EMBL" id="MTT76870.1"/>
    </source>
</evidence>
<dbReference type="InterPro" id="IPR019908">
    <property type="entry name" value="Toxin_RalR"/>
</dbReference>
<sequence length="60" mass="6944">MTKLKPCPFCGSKAKMERTPINPYYYVICTNLECDATVGRFQPTEEEAVVVWNRRDGEEK</sequence>
<dbReference type="EMBL" id="WNBM01000013">
    <property type="protein sequence ID" value="MTT76870.1"/>
    <property type="molecule type" value="Genomic_DNA"/>
</dbReference>
<dbReference type="RefSeq" id="WP_149877460.1">
    <property type="nucleotide sequence ID" value="NZ_WNBG01000015.1"/>
</dbReference>
<protein>
    <submittedName>
        <fullName evidence="1">Restriction alleviation protein, Lar family</fullName>
    </submittedName>
</protein>
<dbReference type="Proteomes" id="UP000443070">
    <property type="component" value="Unassembled WGS sequence"/>
</dbReference>
<reference evidence="3 4" key="1">
    <citation type="journal article" date="2019" name="Nat. Med.">
        <title>A library of human gut bacterial isolates paired with longitudinal multiomics data enables mechanistic microbiome research.</title>
        <authorList>
            <person name="Poyet M."/>
            <person name="Groussin M."/>
            <person name="Gibbons S.M."/>
            <person name="Avila-Pacheco J."/>
            <person name="Jiang X."/>
            <person name="Kearney S.M."/>
            <person name="Perrotta A.R."/>
            <person name="Berdy B."/>
            <person name="Zhao S."/>
            <person name="Lieberman T.D."/>
            <person name="Swanson P.K."/>
            <person name="Smith M."/>
            <person name="Roesemann S."/>
            <person name="Alexander J.E."/>
            <person name="Rich S.A."/>
            <person name="Livny J."/>
            <person name="Vlamakis H."/>
            <person name="Clish C."/>
            <person name="Bullock K."/>
            <person name="Deik A."/>
            <person name="Scott J."/>
            <person name="Pierce K.A."/>
            <person name="Xavier R.J."/>
            <person name="Alm E.J."/>
        </authorList>
    </citation>
    <scope>NUCLEOTIDE SEQUENCE [LARGE SCALE GENOMIC DNA]</scope>
    <source>
        <strain evidence="1 4">BIOML-A13</strain>
        <strain evidence="2 3">BIOML-A3</strain>
    </source>
</reference>
<evidence type="ECO:0000313" key="2">
    <source>
        <dbReference type="EMBL" id="MTU04999.1"/>
    </source>
</evidence>
<evidence type="ECO:0000313" key="4">
    <source>
        <dbReference type="Proteomes" id="UP000484547"/>
    </source>
</evidence>
<evidence type="ECO:0000313" key="3">
    <source>
        <dbReference type="Proteomes" id="UP000443070"/>
    </source>
</evidence>
<dbReference type="OrthoDB" id="8778022at2"/>
<dbReference type="NCBIfam" id="TIGR03655">
    <property type="entry name" value="anti_R_Lar"/>
    <property type="match status" value="1"/>
</dbReference>
<organism evidence="1 4">
    <name type="scientific">Phascolarctobacterium faecium</name>
    <dbReference type="NCBI Taxonomy" id="33025"/>
    <lineage>
        <taxon>Bacteria</taxon>
        <taxon>Bacillati</taxon>
        <taxon>Bacillota</taxon>
        <taxon>Negativicutes</taxon>
        <taxon>Acidaminococcales</taxon>
        <taxon>Acidaminococcaceae</taxon>
        <taxon>Phascolarctobacterium</taxon>
    </lineage>
</organism>
<dbReference type="AlphaFoldDB" id="A0A7X2XHM6"/>
<dbReference type="Proteomes" id="UP000484547">
    <property type="component" value="Unassembled WGS sequence"/>
</dbReference>
<dbReference type="Pfam" id="PF14354">
    <property type="entry name" value="Lar_restr_allev"/>
    <property type="match status" value="1"/>
</dbReference>
<comment type="caution">
    <text evidence="1">The sequence shown here is derived from an EMBL/GenBank/DDBJ whole genome shotgun (WGS) entry which is preliminary data.</text>
</comment>
<accession>A0A7X2XHM6</accession>
<proteinExistence type="predicted"/>
<dbReference type="EMBL" id="WNBW01000015">
    <property type="protein sequence ID" value="MTU04999.1"/>
    <property type="molecule type" value="Genomic_DNA"/>
</dbReference>